<accession>A0ABU4MIU1</accession>
<name>A0ABU4MIU1_9ACTN</name>
<evidence type="ECO:0000313" key="2">
    <source>
        <dbReference type="Proteomes" id="UP001282474"/>
    </source>
</evidence>
<dbReference type="EMBL" id="JARAWJ010000005">
    <property type="protein sequence ID" value="MDX3037260.1"/>
    <property type="molecule type" value="Genomic_DNA"/>
</dbReference>
<protein>
    <submittedName>
        <fullName evidence="1">Uncharacterized protein</fullName>
    </submittedName>
</protein>
<gene>
    <name evidence="1" type="ORF">PV383_08770</name>
</gene>
<dbReference type="Proteomes" id="UP001282474">
    <property type="component" value="Unassembled WGS sequence"/>
</dbReference>
<evidence type="ECO:0000313" key="1">
    <source>
        <dbReference type="EMBL" id="MDX3037260.1"/>
    </source>
</evidence>
<dbReference type="RefSeq" id="WP_193383380.1">
    <property type="nucleotide sequence ID" value="NZ_JABXWI010000001.1"/>
</dbReference>
<comment type="caution">
    <text evidence="1">The sequence shown here is derived from an EMBL/GenBank/DDBJ whole genome shotgun (WGS) entry which is preliminary data.</text>
</comment>
<keyword evidence="2" id="KW-1185">Reference proteome</keyword>
<organism evidence="1 2">
    <name type="scientific">Streptomyces caniscabiei</name>
    <dbReference type="NCBI Taxonomy" id="2746961"/>
    <lineage>
        <taxon>Bacteria</taxon>
        <taxon>Bacillati</taxon>
        <taxon>Actinomycetota</taxon>
        <taxon>Actinomycetes</taxon>
        <taxon>Kitasatosporales</taxon>
        <taxon>Streptomycetaceae</taxon>
        <taxon>Streptomyces</taxon>
    </lineage>
</organism>
<reference evidence="1 2" key="1">
    <citation type="journal article" date="2023" name="Microb. Genom.">
        <title>Mesoterricola silvestris gen. nov., sp. nov., Mesoterricola sediminis sp. nov., Geothrix oryzae sp. nov., Geothrix edaphica sp. nov., Geothrix rubra sp. nov., and Geothrix limicola sp. nov., six novel members of Acidobacteriota isolated from soils.</title>
        <authorList>
            <person name="Weisberg A.J."/>
            <person name="Pearce E."/>
            <person name="Kramer C.G."/>
            <person name="Chang J.H."/>
            <person name="Clarke C.R."/>
        </authorList>
    </citation>
    <scope>NUCLEOTIDE SEQUENCE [LARGE SCALE GENOMIC DNA]</scope>
    <source>
        <strain evidence="1 2">NE20-4-1</strain>
    </source>
</reference>
<proteinExistence type="predicted"/>
<sequence>MNAPRPLSSSLHITPYKCPFCTGGLVLDSKGEEIDRCHHCVGSGLTDDPCGDAERAPRPPGVMRAPCADCAYRCGSPELEANGAQLPEGEPFFCHQGVPVSASGSYTPVAMFRGLPLGLMVCAGWWAQQTGEPLPAKAYREIPITEDEVEMRWGRIPHALRTENTQKES</sequence>